<proteinExistence type="predicted"/>
<evidence type="ECO:0000313" key="3">
    <source>
        <dbReference type="Proteomes" id="UP000292345"/>
    </source>
</evidence>
<dbReference type="AlphaFoldDB" id="A0A4Q7DXP6"/>
<protein>
    <recommendedName>
        <fullName evidence="1">DUF6602 domain-containing protein</fullName>
    </recommendedName>
</protein>
<accession>A0A4Q7DXP6</accession>
<gene>
    <name evidence="2" type="ORF">C3B51_21660</name>
</gene>
<evidence type="ECO:0000259" key="1">
    <source>
        <dbReference type="Pfam" id="PF20247"/>
    </source>
</evidence>
<comment type="caution">
    <text evidence="2">The sequence shown here is derived from an EMBL/GenBank/DDBJ whole genome shotgun (WGS) entry which is preliminary data.</text>
</comment>
<organism evidence="2 3">
    <name type="scientific">Pseudoalteromonas rubra</name>
    <dbReference type="NCBI Taxonomy" id="43658"/>
    <lineage>
        <taxon>Bacteria</taxon>
        <taxon>Pseudomonadati</taxon>
        <taxon>Pseudomonadota</taxon>
        <taxon>Gammaproteobacteria</taxon>
        <taxon>Alteromonadales</taxon>
        <taxon>Pseudoalteromonadaceae</taxon>
        <taxon>Pseudoalteromonas</taxon>
    </lineage>
</organism>
<dbReference type="Pfam" id="PF20247">
    <property type="entry name" value="DUF6602"/>
    <property type="match status" value="1"/>
</dbReference>
<dbReference type="Proteomes" id="UP000292345">
    <property type="component" value="Unassembled WGS sequence"/>
</dbReference>
<evidence type="ECO:0000313" key="2">
    <source>
        <dbReference type="EMBL" id="RZM72704.1"/>
    </source>
</evidence>
<name>A0A4Q7DXP6_9GAMM</name>
<dbReference type="RefSeq" id="WP_130246352.1">
    <property type="nucleotide sequence ID" value="NZ_PPUZ01000087.1"/>
</dbReference>
<dbReference type="EMBL" id="PPUZ01000087">
    <property type="protein sequence ID" value="RZM72704.1"/>
    <property type="molecule type" value="Genomic_DNA"/>
</dbReference>
<feature type="domain" description="DUF6602" evidence="1">
    <location>
        <begin position="25"/>
        <end position="116"/>
    </location>
</feature>
<dbReference type="InterPro" id="IPR046537">
    <property type="entry name" value="DUF6602"/>
</dbReference>
<sequence>MSDYFWKTYTEQLVNSLTANNEITKFTNNPAVIGAYAESTVTELIRNFVAPYICSTGSLIGTAQIGENLKQLDLMIWSPTPLPAIFDSAGFALVPQQSVHGVIEIKRSAYSSVGKNMKDTLDWVEENVKGYRKLKPEVSKFVREGGNPNKLVGKLDHEIFDIDENHIALGVVCVKESRQKDKVLDSLIESGRAIVLQEIDVNGHIKVNTSHVLHLLEYLKSVRCRIVKKLDYEGVNVESIAINLGERSPGSLKKMKHT</sequence>
<reference evidence="2 3" key="1">
    <citation type="submission" date="2018-01" db="EMBL/GenBank/DDBJ databases">
        <title>Co-occurrence of chitin degradation, pigmentation and bioactivity in marine Pseudoalteromonas.</title>
        <authorList>
            <person name="Paulsen S."/>
            <person name="Gram L."/>
            <person name="Machado H."/>
        </authorList>
    </citation>
    <scope>NUCLEOTIDE SEQUENCE [LARGE SCALE GENOMIC DNA]</scope>
    <source>
        <strain evidence="2 3">S1946</strain>
    </source>
</reference>